<comment type="caution">
    <text evidence="2">The sequence shown here is derived from an EMBL/GenBank/DDBJ whole genome shotgun (WGS) entry which is preliminary data.</text>
</comment>
<feature type="compositionally biased region" description="Acidic residues" evidence="1">
    <location>
        <begin position="164"/>
        <end position="191"/>
    </location>
</feature>
<proteinExistence type="predicted"/>
<gene>
    <name evidence="2" type="ORF">Y10_13030</name>
</gene>
<protein>
    <submittedName>
        <fullName evidence="2">Uncharacterized protein</fullName>
    </submittedName>
</protein>
<keyword evidence="3" id="KW-1185">Reference proteome</keyword>
<feature type="region of interest" description="Disordered" evidence="1">
    <location>
        <begin position="125"/>
        <end position="206"/>
    </location>
</feature>
<reference evidence="2" key="1">
    <citation type="submission" date="2022-07" db="EMBL/GenBank/DDBJ databases">
        <title>Taxonomy of Novel Oxalotrophic and Methylotrophic Bacteria.</title>
        <authorList>
            <person name="Sahin N."/>
            <person name="Tani A."/>
        </authorList>
    </citation>
    <scope>NUCLEOTIDE SEQUENCE</scope>
    <source>
        <strain evidence="2">Y10</strain>
    </source>
</reference>
<evidence type="ECO:0000313" key="2">
    <source>
        <dbReference type="EMBL" id="GLB48935.1"/>
    </source>
</evidence>
<feature type="compositionally biased region" description="Acidic residues" evidence="1">
    <location>
        <begin position="143"/>
        <end position="157"/>
    </location>
</feature>
<evidence type="ECO:0000256" key="1">
    <source>
        <dbReference type="SAM" id="MobiDB-lite"/>
    </source>
</evidence>
<dbReference type="EMBL" id="BRVO01000001">
    <property type="protein sequence ID" value="GLB48935.1"/>
    <property type="molecule type" value="Genomic_DNA"/>
</dbReference>
<dbReference type="PROSITE" id="PS51257">
    <property type="entry name" value="PROKAR_LIPOPROTEIN"/>
    <property type="match status" value="1"/>
</dbReference>
<accession>A0ABQ5MIP4</accession>
<dbReference type="Gene3D" id="4.10.1080.10">
    <property type="entry name" value="TSP type-3 repeat"/>
    <property type="match status" value="1"/>
</dbReference>
<sequence>MHMKKIFSLLLITLLFSCDDGEIAVADIDFSDSDVQLCGEYLFYKLRNSSTESLSLYIPTNNNIIREIGESTYTINNSTNSLVYRVYNGNAANYFCNEFQPTDPTVVSEWVVLSGTVTITTTLQEDDNDGVPFENEQPGVIDENGEYPDALDTDEDGIPNYKDFDDDGDNIPTIDEDIDGDGDPTNDDTDGDGTPNYLDADDDGDGVDTIYEDINGNLDPTDDYEAGNDTQNYLLASETTAVSITQYIEHTYYSTYLNYIVPGADISFTSDEGVELRLDLVEFGTYSETETIEETPEF</sequence>
<dbReference type="Proteomes" id="UP001143543">
    <property type="component" value="Unassembled WGS sequence"/>
</dbReference>
<dbReference type="InterPro" id="IPR028974">
    <property type="entry name" value="TSP_type-3_rpt"/>
</dbReference>
<evidence type="ECO:0000313" key="3">
    <source>
        <dbReference type="Proteomes" id="UP001143543"/>
    </source>
</evidence>
<organism evidence="2 3">
    <name type="scientific">Neptunitalea lumnitzerae</name>
    <dbReference type="NCBI Taxonomy" id="2965509"/>
    <lineage>
        <taxon>Bacteria</taxon>
        <taxon>Pseudomonadati</taxon>
        <taxon>Bacteroidota</taxon>
        <taxon>Flavobacteriia</taxon>
        <taxon>Flavobacteriales</taxon>
        <taxon>Flavobacteriaceae</taxon>
        <taxon>Neptunitalea</taxon>
    </lineage>
</organism>
<name>A0ABQ5MIP4_9FLAO</name>